<organism evidence="10 11">
    <name type="scientific">Oidiodendron maius (strain Zn)</name>
    <dbReference type="NCBI Taxonomy" id="913774"/>
    <lineage>
        <taxon>Eukaryota</taxon>
        <taxon>Fungi</taxon>
        <taxon>Dikarya</taxon>
        <taxon>Ascomycota</taxon>
        <taxon>Pezizomycotina</taxon>
        <taxon>Leotiomycetes</taxon>
        <taxon>Leotiomycetes incertae sedis</taxon>
        <taxon>Myxotrichaceae</taxon>
        <taxon>Oidiodendron</taxon>
    </lineage>
</organism>
<evidence type="ECO:0000259" key="9">
    <source>
        <dbReference type="Pfam" id="PF04909"/>
    </source>
</evidence>
<dbReference type="Pfam" id="PF04909">
    <property type="entry name" value="Amidohydro_2"/>
    <property type="match status" value="1"/>
</dbReference>
<dbReference type="PANTHER" id="PTHR21240:SF29">
    <property type="entry name" value="AMIDOHYDROLASE-RELATED DOMAIN-CONTAINING PROTEIN"/>
    <property type="match status" value="1"/>
</dbReference>
<evidence type="ECO:0000313" key="11">
    <source>
        <dbReference type="Proteomes" id="UP000054321"/>
    </source>
</evidence>
<evidence type="ECO:0000313" key="10">
    <source>
        <dbReference type="EMBL" id="KIN05906.1"/>
    </source>
</evidence>
<feature type="domain" description="Amidohydrolase-related" evidence="9">
    <location>
        <begin position="74"/>
        <end position="269"/>
    </location>
</feature>
<evidence type="ECO:0000256" key="4">
    <source>
        <dbReference type="ARBA" id="ARBA00022833"/>
    </source>
</evidence>
<dbReference type="EMBL" id="KN832871">
    <property type="protein sequence ID" value="KIN05906.1"/>
    <property type="molecule type" value="Genomic_DNA"/>
</dbReference>
<dbReference type="InterPro" id="IPR032466">
    <property type="entry name" value="Metal_Hydrolase"/>
</dbReference>
<dbReference type="InterPro" id="IPR032465">
    <property type="entry name" value="ACMSD"/>
</dbReference>
<dbReference type="EC" id="4.1.1.52" evidence="7"/>
<dbReference type="HOGENOM" id="CLU_039329_2_1_1"/>
<accession>A0A0C3HC78</accession>
<keyword evidence="11" id="KW-1185">Reference proteome</keyword>
<protein>
    <recommendedName>
        <fullName evidence="7">6-methylsalicylate decarboxylase</fullName>
        <ecNumber evidence="7">4.1.1.52</ecNumber>
    </recommendedName>
</protein>
<dbReference type="GO" id="GO:0016787">
    <property type="term" value="F:hydrolase activity"/>
    <property type="evidence" value="ECO:0007669"/>
    <property type="project" value="InterPro"/>
</dbReference>
<evidence type="ECO:0000256" key="6">
    <source>
        <dbReference type="ARBA" id="ARBA00036832"/>
    </source>
</evidence>
<dbReference type="GO" id="GO:0047596">
    <property type="term" value="F:6-methylsalicylate decarboxylase activity"/>
    <property type="evidence" value="ECO:0007669"/>
    <property type="project" value="UniProtKB-EC"/>
</dbReference>
<reference evidence="11" key="2">
    <citation type="submission" date="2015-01" db="EMBL/GenBank/DDBJ databases">
        <title>Evolutionary Origins and Diversification of the Mycorrhizal Mutualists.</title>
        <authorList>
            <consortium name="DOE Joint Genome Institute"/>
            <consortium name="Mycorrhizal Genomics Consortium"/>
            <person name="Kohler A."/>
            <person name="Kuo A."/>
            <person name="Nagy L.G."/>
            <person name="Floudas D."/>
            <person name="Copeland A."/>
            <person name="Barry K.W."/>
            <person name="Cichocki N."/>
            <person name="Veneault-Fourrey C."/>
            <person name="LaButti K."/>
            <person name="Lindquist E.A."/>
            <person name="Lipzen A."/>
            <person name="Lundell T."/>
            <person name="Morin E."/>
            <person name="Murat C."/>
            <person name="Riley R."/>
            <person name="Ohm R."/>
            <person name="Sun H."/>
            <person name="Tunlid A."/>
            <person name="Henrissat B."/>
            <person name="Grigoriev I.V."/>
            <person name="Hibbett D.S."/>
            <person name="Martin F."/>
        </authorList>
    </citation>
    <scope>NUCLEOTIDE SEQUENCE [LARGE SCALE GENOMIC DNA]</scope>
    <source>
        <strain evidence="11">Zn</strain>
    </source>
</reference>
<dbReference type="GO" id="GO:0005829">
    <property type="term" value="C:cytosol"/>
    <property type="evidence" value="ECO:0007669"/>
    <property type="project" value="TreeGrafter"/>
</dbReference>
<dbReference type="OrthoDB" id="2832284at2759"/>
<keyword evidence="2" id="KW-0479">Metal-binding</keyword>
<evidence type="ECO:0000256" key="1">
    <source>
        <dbReference type="ARBA" id="ARBA00005871"/>
    </source>
</evidence>
<evidence type="ECO:0000256" key="5">
    <source>
        <dbReference type="ARBA" id="ARBA00023239"/>
    </source>
</evidence>
<keyword evidence="5 8" id="KW-0456">Lyase</keyword>
<dbReference type="SUPFAM" id="SSF51556">
    <property type="entry name" value="Metallo-dependent hydrolases"/>
    <property type="match status" value="1"/>
</dbReference>
<dbReference type="Gene3D" id="3.20.20.140">
    <property type="entry name" value="Metal-dependent hydrolases"/>
    <property type="match status" value="1"/>
</dbReference>
<name>A0A0C3HC78_OIDMZ</name>
<evidence type="ECO:0000256" key="2">
    <source>
        <dbReference type="ARBA" id="ARBA00022723"/>
    </source>
</evidence>
<dbReference type="PANTHER" id="PTHR21240">
    <property type="entry name" value="2-AMINO-3-CARBOXYLMUCONATE-6-SEMIALDEHYDE DECARBOXYLASE"/>
    <property type="match status" value="1"/>
</dbReference>
<gene>
    <name evidence="10" type="ORF">OIDMADRAFT_100786</name>
</gene>
<comment type="similarity">
    <text evidence="1">Belongs to the metallo-dependent hydrolases superfamily. ACMSD family.</text>
</comment>
<evidence type="ECO:0000256" key="7">
    <source>
        <dbReference type="ARBA" id="ARBA00038889"/>
    </source>
</evidence>
<reference evidence="10 11" key="1">
    <citation type="submission" date="2014-04" db="EMBL/GenBank/DDBJ databases">
        <authorList>
            <consortium name="DOE Joint Genome Institute"/>
            <person name="Kuo A."/>
            <person name="Martino E."/>
            <person name="Perotto S."/>
            <person name="Kohler A."/>
            <person name="Nagy L.G."/>
            <person name="Floudas D."/>
            <person name="Copeland A."/>
            <person name="Barry K.W."/>
            <person name="Cichocki N."/>
            <person name="Veneault-Fourrey C."/>
            <person name="LaButti K."/>
            <person name="Lindquist E.A."/>
            <person name="Lipzen A."/>
            <person name="Lundell T."/>
            <person name="Morin E."/>
            <person name="Murat C."/>
            <person name="Sun H."/>
            <person name="Tunlid A."/>
            <person name="Henrissat B."/>
            <person name="Grigoriev I.V."/>
            <person name="Hibbett D.S."/>
            <person name="Martin F."/>
            <person name="Nordberg H.P."/>
            <person name="Cantor M.N."/>
            <person name="Hua S.X."/>
        </authorList>
    </citation>
    <scope>NUCLEOTIDE SEQUENCE [LARGE SCALE GENOMIC DNA]</scope>
    <source>
        <strain evidence="10 11">Zn</strain>
    </source>
</reference>
<dbReference type="InterPro" id="IPR006680">
    <property type="entry name" value="Amidohydro-rel"/>
</dbReference>
<keyword evidence="4" id="KW-0862">Zinc</keyword>
<dbReference type="Proteomes" id="UP000054321">
    <property type="component" value="Unassembled WGS sequence"/>
</dbReference>
<dbReference type="AlphaFoldDB" id="A0A0C3HC78"/>
<dbReference type="InParanoid" id="A0A0C3HC78"/>
<proteinExistence type="inferred from homology"/>
<dbReference type="GO" id="GO:0019748">
    <property type="term" value="P:secondary metabolic process"/>
    <property type="evidence" value="ECO:0007669"/>
    <property type="project" value="TreeGrafter"/>
</dbReference>
<comment type="catalytic activity">
    <reaction evidence="6">
        <text>6-methylsalicylate + H(+) = 3-methylphenol + CO2</text>
        <dbReference type="Rhea" id="RHEA:23112"/>
        <dbReference type="ChEBI" id="CHEBI:15378"/>
        <dbReference type="ChEBI" id="CHEBI:16526"/>
        <dbReference type="ChEBI" id="CHEBI:17231"/>
        <dbReference type="ChEBI" id="CHEBI:36658"/>
        <dbReference type="EC" id="4.1.1.52"/>
    </reaction>
    <physiologicalReaction direction="left-to-right" evidence="6">
        <dbReference type="Rhea" id="RHEA:23113"/>
    </physiologicalReaction>
</comment>
<evidence type="ECO:0000256" key="8">
    <source>
        <dbReference type="RuleBase" id="RU366045"/>
    </source>
</evidence>
<evidence type="ECO:0000256" key="3">
    <source>
        <dbReference type="ARBA" id="ARBA00022793"/>
    </source>
</evidence>
<dbReference type="STRING" id="913774.A0A0C3HC78"/>
<keyword evidence="3 8" id="KW-0210">Decarboxylase</keyword>
<dbReference type="GO" id="GO:0046872">
    <property type="term" value="F:metal ion binding"/>
    <property type="evidence" value="ECO:0007669"/>
    <property type="project" value="UniProtKB-KW"/>
</dbReference>
<sequence length="317" mass="35220">MSPTGWLDIHGHFNVPQTPEEAHRTLEAFHKVQFLAKEPWMWDASSILEYLDQAGVQMQMLSSIPHDHNKLRLSNDYGISIVQRYPNRFGLLLALPTDNTQACLDEINRSADFVPEVDGFAVSTVYRGVRLSDPLLEPVWRELNKRQAVVFVHPDATASPSLGRPSPVIEVAFDTARTVVDMLYKGVFRRYLDIKFVLAHCGGALPALSGRLELLGAESWVPNPENITSHEIQLQLSRLYVDTAAAAKTGLEPAIKMVGQEKCVYGADCGVPCSTIITMEKNRMAVLEIERRLGLEGKVGINGWALFPSASKRVDDV</sequence>